<gene>
    <name evidence="4" type="ORF">ACTIVE_6751</name>
</gene>
<feature type="region of interest" description="Disordered" evidence="2">
    <location>
        <begin position="368"/>
        <end position="411"/>
    </location>
</feature>
<dbReference type="AlphaFoldDB" id="A0A7D3VWK9"/>
<dbReference type="Gene3D" id="3.40.50.2000">
    <property type="entry name" value="Glycogen Phosphorylase B"/>
    <property type="match status" value="2"/>
</dbReference>
<dbReference type="GO" id="GO:0016757">
    <property type="term" value="F:glycosyltransferase activity"/>
    <property type="evidence" value="ECO:0007669"/>
    <property type="project" value="InterPro"/>
</dbReference>
<organism evidence="4 5">
    <name type="scientific">Actinomadura verrucosospora</name>
    <dbReference type="NCBI Taxonomy" id="46165"/>
    <lineage>
        <taxon>Bacteria</taxon>
        <taxon>Bacillati</taxon>
        <taxon>Actinomycetota</taxon>
        <taxon>Actinomycetes</taxon>
        <taxon>Streptosporangiales</taxon>
        <taxon>Thermomonosporaceae</taxon>
        <taxon>Actinomadura</taxon>
    </lineage>
</organism>
<dbReference type="InterPro" id="IPR001296">
    <property type="entry name" value="Glyco_trans_1"/>
</dbReference>
<dbReference type="Proteomes" id="UP000501240">
    <property type="component" value="Chromosome"/>
</dbReference>
<dbReference type="PANTHER" id="PTHR12526">
    <property type="entry name" value="GLYCOSYLTRANSFERASE"/>
    <property type="match status" value="1"/>
</dbReference>
<dbReference type="RefSeq" id="WP_173098774.1">
    <property type="nucleotide sequence ID" value="NZ_CP053892.1"/>
</dbReference>
<feature type="compositionally biased region" description="Pro residues" evidence="2">
    <location>
        <begin position="385"/>
        <end position="411"/>
    </location>
</feature>
<dbReference type="Pfam" id="PF00534">
    <property type="entry name" value="Glycos_transf_1"/>
    <property type="match status" value="1"/>
</dbReference>
<protein>
    <submittedName>
        <fullName evidence="4">Group 1 glycosyl transferase</fullName>
    </submittedName>
</protein>
<sequence>MRICVCTVVHHPEDARILHRQIRALLDAGHEVTYIAPFRACNVTPWRDVSPVDVPRATGRRRVAALRAARRALAEHAGYADVILLHDPELVVSLPREALDRTVVWDVHEDTAAALTAKEWVPGPVRPLLRPAVRRLERRGERRLKLLLAEEGYRARFRGDHPVVPNTTYVSDLPPGPPDDRRAVYVGNLSAARGALDMIEMARLLAPDGITVELIGSADPDVRPALRDAQRTGVLRWYGFVPNDRALRIAEGAMAGLALLHDEPNYRHSMPTKVVEYMSRGVPVITTPNPPAVDIVEPAGCGLVVPFGDPAAAADAVRRLRDDPELRNRLGERGYAAARARFHWPVHAERFVAQLEAWAGRSTAVVPDPALSPEPLAEPLTESLPEPPARPLAGPLPEPMPEPMPEAVPDY</sequence>
<dbReference type="SUPFAM" id="SSF53756">
    <property type="entry name" value="UDP-Glycosyltransferase/glycogen phosphorylase"/>
    <property type="match status" value="1"/>
</dbReference>
<dbReference type="CDD" id="cd03801">
    <property type="entry name" value="GT4_PimA-like"/>
    <property type="match status" value="1"/>
</dbReference>
<feature type="domain" description="Glycosyl transferase family 1" evidence="3">
    <location>
        <begin position="178"/>
        <end position="335"/>
    </location>
</feature>
<feature type="compositionally biased region" description="Low complexity" evidence="2">
    <location>
        <begin position="369"/>
        <end position="384"/>
    </location>
</feature>
<accession>A0A7D3VWK9</accession>
<reference evidence="4 5" key="1">
    <citation type="submission" date="2020-05" db="EMBL/GenBank/DDBJ databases">
        <title>Actinomadura verrucosospora NRRL-B18236 (PFL_A860) Genome sequencing and assembly.</title>
        <authorList>
            <person name="Samborskyy M."/>
        </authorList>
    </citation>
    <scope>NUCLEOTIDE SEQUENCE [LARGE SCALE GENOMIC DNA]</scope>
    <source>
        <strain evidence="4 5">NRRL:B18236</strain>
    </source>
</reference>
<proteinExistence type="predicted"/>
<evidence type="ECO:0000256" key="2">
    <source>
        <dbReference type="SAM" id="MobiDB-lite"/>
    </source>
</evidence>
<evidence type="ECO:0000313" key="5">
    <source>
        <dbReference type="Proteomes" id="UP000501240"/>
    </source>
</evidence>
<evidence type="ECO:0000313" key="4">
    <source>
        <dbReference type="EMBL" id="QKG25100.1"/>
    </source>
</evidence>
<evidence type="ECO:0000259" key="3">
    <source>
        <dbReference type="Pfam" id="PF00534"/>
    </source>
</evidence>
<name>A0A7D3VWK9_ACTVE</name>
<keyword evidence="1 4" id="KW-0808">Transferase</keyword>
<keyword evidence="5" id="KW-1185">Reference proteome</keyword>
<dbReference type="EMBL" id="CP053892">
    <property type="protein sequence ID" value="QKG25100.1"/>
    <property type="molecule type" value="Genomic_DNA"/>
</dbReference>
<evidence type="ECO:0000256" key="1">
    <source>
        <dbReference type="ARBA" id="ARBA00022679"/>
    </source>
</evidence>